<accession>A0A7C9NGX6</accession>
<gene>
    <name evidence="1" type="ORF">GQ651_18080</name>
</gene>
<name>A0A7C9NGX6_9RHOB</name>
<evidence type="ECO:0000313" key="2">
    <source>
        <dbReference type="Proteomes" id="UP000480350"/>
    </source>
</evidence>
<protein>
    <submittedName>
        <fullName evidence="1">Carotenoid 1,2-hydratase</fullName>
    </submittedName>
</protein>
<organism evidence="1 2">
    <name type="scientific">Kangsaoukella pontilimi</name>
    <dbReference type="NCBI Taxonomy" id="2691042"/>
    <lineage>
        <taxon>Bacteria</taxon>
        <taxon>Pseudomonadati</taxon>
        <taxon>Pseudomonadota</taxon>
        <taxon>Alphaproteobacteria</taxon>
        <taxon>Rhodobacterales</taxon>
        <taxon>Paracoccaceae</taxon>
        <taxon>Kangsaoukella</taxon>
    </lineage>
</organism>
<dbReference type="Proteomes" id="UP000480350">
    <property type="component" value="Unassembled WGS sequence"/>
</dbReference>
<reference evidence="1 2" key="2">
    <citation type="submission" date="2020-03" db="EMBL/GenBank/DDBJ databases">
        <title>Kangsaoukella pontilimi gen. nov., sp. nov., a new member of the family Rhodobacteraceae isolated from a tidal mudflat.</title>
        <authorList>
            <person name="Kim I.S."/>
        </authorList>
    </citation>
    <scope>NUCLEOTIDE SEQUENCE [LARGE SCALE GENOMIC DNA]</scope>
    <source>
        <strain evidence="1 2">GH1-50</strain>
    </source>
</reference>
<reference evidence="1 2" key="1">
    <citation type="submission" date="2019-12" db="EMBL/GenBank/DDBJ databases">
        <authorList>
            <person name="Lee S.D."/>
        </authorList>
    </citation>
    <scope>NUCLEOTIDE SEQUENCE [LARGE SCALE GENOMIC DNA]</scope>
    <source>
        <strain evidence="1 2">GH1-50</strain>
    </source>
</reference>
<proteinExistence type="predicted"/>
<dbReference type="CDD" id="cd21471">
    <property type="entry name" value="CrtC-like"/>
    <property type="match status" value="1"/>
</dbReference>
<dbReference type="AlphaFoldDB" id="A0A7C9NGX6"/>
<dbReference type="NCBIfam" id="NF045922">
    <property type="entry name" value="CarotHydtaseCrtCRhod"/>
    <property type="match status" value="1"/>
</dbReference>
<comment type="caution">
    <text evidence="1">The sequence shown here is derived from an EMBL/GenBank/DDBJ whole genome shotgun (WGS) entry which is preliminary data.</text>
</comment>
<sequence length="293" mass="32720">MDGVSDCGDYAVSVIAFIGSVFSPWYRWSGRKRPENHCCINVATYGRGGRFAMTDRGAAALRQTVDSFTVGPSSLTWDGARLTIDIDEVSSLPLISRMRGRITLTPAGVSSVELPLTADGTHIWRPFAPTSRIDVDLGKGWRWSGHGYFDANFGTRALEQDFDYWTWGRYPLKDGAACFYDATLRDGSKLAVGVGFTPTGDIVDVDAPPNTRFARSLWAVRRETRADPGYRPRQVKAMLDAPFYTRAVVRTQLNGEETEGVHEALDLNRFRGPWLMPMLAVRVPRRAGWRFDD</sequence>
<evidence type="ECO:0000313" key="1">
    <source>
        <dbReference type="EMBL" id="MXQ09759.1"/>
    </source>
</evidence>
<dbReference type="SUPFAM" id="SSF159245">
    <property type="entry name" value="AttH-like"/>
    <property type="match status" value="1"/>
</dbReference>
<keyword evidence="2" id="KW-1185">Reference proteome</keyword>
<dbReference type="EMBL" id="WUPT01000005">
    <property type="protein sequence ID" value="MXQ09759.1"/>
    <property type="molecule type" value="Genomic_DNA"/>
</dbReference>
<dbReference type="RefSeq" id="WP_160765712.1">
    <property type="nucleotide sequence ID" value="NZ_WUPT01000005.1"/>
</dbReference>